<evidence type="ECO:0000313" key="2">
    <source>
        <dbReference type="Proteomes" id="UP000002286"/>
    </source>
</evidence>
<dbReference type="AlphaFoldDB" id="A1KUK6"/>
<sequence length="63" mass="7639">MTQPAEFSDYQRVYLDETGFDRYLFRPYARSLKGQIVKAQISGKRYSGLTKIRTRRRSRRQYK</sequence>
<dbReference type="HOGENOM" id="CLU_196754_0_0_4"/>
<accession>A1KUK6</accession>
<proteinExistence type="predicted"/>
<dbReference type="Proteomes" id="UP000002286">
    <property type="component" value="Chromosome"/>
</dbReference>
<dbReference type="EMBL" id="AM421808">
    <property type="protein sequence ID" value="CAM10551.1"/>
    <property type="molecule type" value="Genomic_DNA"/>
</dbReference>
<evidence type="ECO:0000313" key="1">
    <source>
        <dbReference type="EMBL" id="CAM10551.1"/>
    </source>
</evidence>
<organism evidence="1 2">
    <name type="scientific">Neisseria meningitidis serogroup C / serotype 2a (strain ATCC 700532 / DSM 15464 / FAM18)</name>
    <dbReference type="NCBI Taxonomy" id="272831"/>
    <lineage>
        <taxon>Bacteria</taxon>
        <taxon>Pseudomonadati</taxon>
        <taxon>Pseudomonadota</taxon>
        <taxon>Betaproteobacteria</taxon>
        <taxon>Neisseriales</taxon>
        <taxon>Neisseriaceae</taxon>
        <taxon>Neisseria</taxon>
    </lineage>
</organism>
<dbReference type="KEGG" id="nmc:NMC1323"/>
<name>A1KUK6_NEIMF</name>
<protein>
    <submittedName>
        <fullName evidence="1">Transposase</fullName>
    </submittedName>
</protein>
<reference evidence="1 2" key="1">
    <citation type="journal article" date="2007" name="PLoS Genet.">
        <title>Meningococcal genetic variation mechanisms viewed through comparative analysis of serogroup C strain FAM18.</title>
        <authorList>
            <person name="Bentley S.D."/>
            <person name="Vernikos G.S."/>
            <person name="Snyder L.A.S."/>
            <person name="Churcher C."/>
            <person name="Arrowsmith C."/>
            <person name="Chillingworth T."/>
            <person name="Cronin A."/>
            <person name="Davis P.H."/>
            <person name="Holroyd N.E."/>
            <person name="Jagels K."/>
            <person name="Maddison M."/>
            <person name="Moule S."/>
            <person name="Rabbinowitsch E."/>
            <person name="Sharp S."/>
            <person name="Unwin L."/>
            <person name="Whitehead S."/>
            <person name="Quail M.A."/>
            <person name="Achtman M."/>
            <person name="Barrell B."/>
            <person name="Saunders N.J."/>
            <person name="Parkhill J."/>
        </authorList>
    </citation>
    <scope>NUCLEOTIDE SEQUENCE [LARGE SCALE GENOMIC DNA]</scope>
    <source>
        <strain evidence="2">ATCC 700532 / DSM 15464 / FAM18</strain>
    </source>
</reference>
<gene>
    <name evidence="1" type="ordered locus">NMC1323</name>
</gene>